<dbReference type="AlphaFoldDB" id="A0A8H3X251"/>
<dbReference type="EMBL" id="WTPW01002185">
    <property type="protein sequence ID" value="KAF0392633.1"/>
    <property type="molecule type" value="Genomic_DNA"/>
</dbReference>
<organism evidence="2 3">
    <name type="scientific">Gigaspora margarita</name>
    <dbReference type="NCBI Taxonomy" id="4874"/>
    <lineage>
        <taxon>Eukaryota</taxon>
        <taxon>Fungi</taxon>
        <taxon>Fungi incertae sedis</taxon>
        <taxon>Mucoromycota</taxon>
        <taxon>Glomeromycotina</taxon>
        <taxon>Glomeromycetes</taxon>
        <taxon>Diversisporales</taxon>
        <taxon>Gigasporaceae</taxon>
        <taxon>Gigaspora</taxon>
    </lineage>
</organism>
<sequence length="190" mass="22268">MHVSWFNPIRWYSNEKQIEPKSQTRQHLFIIGLEDNIKGKTSAHIEQSFSDLSFCLSKISYNNIHNKIRCWLQCNTRTRGVYEQVYHQICTQKKKEKLNIRQLEEVISSDSSSNEGSTAIENLIVYPRRGALKKKRFKESHKLENMSNAKQSSEGQKTRKPTQCQQCQNTGHNKTSCEGWHKRQGISYLY</sequence>
<keyword evidence="3" id="KW-1185">Reference proteome</keyword>
<feature type="compositionally biased region" description="Polar residues" evidence="1">
    <location>
        <begin position="145"/>
        <end position="176"/>
    </location>
</feature>
<accession>A0A8H3X251</accession>
<proteinExistence type="predicted"/>
<reference evidence="2 3" key="1">
    <citation type="journal article" date="2019" name="Environ. Microbiol.">
        <title>At the nexus of three kingdoms: the genome of the mycorrhizal fungus Gigaspora margarita provides insights into plant, endobacterial and fungal interactions.</title>
        <authorList>
            <person name="Venice F."/>
            <person name="Ghignone S."/>
            <person name="Salvioli di Fossalunga A."/>
            <person name="Amselem J."/>
            <person name="Novero M."/>
            <person name="Xianan X."/>
            <person name="Sedzielewska Toro K."/>
            <person name="Morin E."/>
            <person name="Lipzen A."/>
            <person name="Grigoriev I.V."/>
            <person name="Henrissat B."/>
            <person name="Martin F.M."/>
            <person name="Bonfante P."/>
        </authorList>
    </citation>
    <scope>NUCLEOTIDE SEQUENCE [LARGE SCALE GENOMIC DNA]</scope>
    <source>
        <strain evidence="2 3">BEG34</strain>
    </source>
</reference>
<dbReference type="OrthoDB" id="2474815at2759"/>
<gene>
    <name evidence="2" type="ORF">F8M41_010494</name>
</gene>
<evidence type="ECO:0000313" key="2">
    <source>
        <dbReference type="EMBL" id="KAF0392633.1"/>
    </source>
</evidence>
<protein>
    <submittedName>
        <fullName evidence="2">Uncharacterized protein</fullName>
    </submittedName>
</protein>
<name>A0A8H3X251_GIGMA</name>
<comment type="caution">
    <text evidence="2">The sequence shown here is derived from an EMBL/GenBank/DDBJ whole genome shotgun (WGS) entry which is preliminary data.</text>
</comment>
<dbReference type="Proteomes" id="UP000439903">
    <property type="component" value="Unassembled WGS sequence"/>
</dbReference>
<evidence type="ECO:0000256" key="1">
    <source>
        <dbReference type="SAM" id="MobiDB-lite"/>
    </source>
</evidence>
<feature type="region of interest" description="Disordered" evidence="1">
    <location>
        <begin position="137"/>
        <end position="178"/>
    </location>
</feature>
<evidence type="ECO:0000313" key="3">
    <source>
        <dbReference type="Proteomes" id="UP000439903"/>
    </source>
</evidence>